<name>A0A4Q2DRC2_9AGAR</name>
<dbReference type="EMBL" id="SDEE01000062">
    <property type="protein sequence ID" value="RXW22739.1"/>
    <property type="molecule type" value="Genomic_DNA"/>
</dbReference>
<organism evidence="2 3">
    <name type="scientific">Candolleomyces aberdarensis</name>
    <dbReference type="NCBI Taxonomy" id="2316362"/>
    <lineage>
        <taxon>Eukaryota</taxon>
        <taxon>Fungi</taxon>
        <taxon>Dikarya</taxon>
        <taxon>Basidiomycota</taxon>
        <taxon>Agaricomycotina</taxon>
        <taxon>Agaricomycetes</taxon>
        <taxon>Agaricomycetidae</taxon>
        <taxon>Agaricales</taxon>
        <taxon>Agaricineae</taxon>
        <taxon>Psathyrellaceae</taxon>
        <taxon>Candolleomyces</taxon>
    </lineage>
</organism>
<dbReference type="PANTHER" id="PTHR43544">
    <property type="entry name" value="SHORT-CHAIN DEHYDROGENASE/REDUCTASE"/>
    <property type="match status" value="1"/>
</dbReference>
<accession>A0A4Q2DRC2</accession>
<dbReference type="Proteomes" id="UP000290288">
    <property type="component" value="Unassembled WGS sequence"/>
</dbReference>
<sequence length="580" mass="64374">MASHGSLDTLEGCHHFIQTSPSEVIAAQLLIDREACRNKQFPSLLVHVLPSRADHIATAIKNDPRIPLPISRMLYSDIISTIKNYISSMSHTEETEDAVMPIPEHMVPTDEEFKAALKVLRYLQLPQVRALKNPSTPLDKVVQTIHEYLEHGDELRDAQVKSRIYKKGTSKLCYMCRYGARIRHKLYPSLCNPCGEFNISSSALSLPPNLDLSGKVAVVTGGRVNLGYHTALRMLRCGAQVIVSSRYPYDAEARYSAESDFGDWEGRLKIVGADFRTAKDVFALVEAVKRCIKEWSSESGSEKEEVLHILINNAAQTLTDSVEKEEESIRREQLLLQAPPPSDSPKPRVVVEDTVYQARIRGGHHQTYSIQSNGDSREPLLIEGSSESPAGNDATQLTTATVSIKSSWTQNLQEIPYEDVISAHSVNTFVPFILLRELLPLMPPKVLIPPSESNAKSAIPSGYVINVSSREGLFERNPTSSAKSGLHVHTNMSKAALNMLTETEAASAWQKNRVAINSVDPGYMSADPMFMEMVGRAGQACPIGWEDGAGRVLWPIAKGEKGEVFWGRFFKHFREIEVGR</sequence>
<dbReference type="STRING" id="2316362.A0A4Q2DRC2"/>
<gene>
    <name evidence="2" type="ORF">EST38_g3122</name>
</gene>
<dbReference type="Pfam" id="PF00106">
    <property type="entry name" value="adh_short"/>
    <property type="match status" value="1"/>
</dbReference>
<dbReference type="PANTHER" id="PTHR43544:SF2">
    <property type="entry name" value="OXIDOREDUCTASE"/>
    <property type="match status" value="1"/>
</dbReference>
<dbReference type="InterPro" id="IPR051468">
    <property type="entry name" value="Fungal_SecMetab_SDRs"/>
</dbReference>
<dbReference type="InterPro" id="IPR002347">
    <property type="entry name" value="SDR_fam"/>
</dbReference>
<dbReference type="CDD" id="cd05233">
    <property type="entry name" value="SDR_c"/>
    <property type="match status" value="1"/>
</dbReference>
<reference evidence="2 3" key="1">
    <citation type="submission" date="2019-01" db="EMBL/GenBank/DDBJ databases">
        <title>Draft genome sequence of Psathyrella aberdarensis IHI B618.</title>
        <authorList>
            <person name="Buettner E."/>
            <person name="Kellner H."/>
        </authorList>
    </citation>
    <scope>NUCLEOTIDE SEQUENCE [LARGE SCALE GENOMIC DNA]</scope>
    <source>
        <strain evidence="2 3">IHI B618</strain>
    </source>
</reference>
<comment type="caution">
    <text evidence="2">The sequence shown here is derived from an EMBL/GenBank/DDBJ whole genome shotgun (WGS) entry which is preliminary data.</text>
</comment>
<evidence type="ECO:0000256" key="1">
    <source>
        <dbReference type="ARBA" id="ARBA00006484"/>
    </source>
</evidence>
<dbReference type="InterPro" id="IPR036291">
    <property type="entry name" value="NAD(P)-bd_dom_sf"/>
</dbReference>
<proteinExistence type="inferred from homology"/>
<keyword evidence="3" id="KW-1185">Reference proteome</keyword>
<dbReference type="AlphaFoldDB" id="A0A4Q2DRC2"/>
<protein>
    <submittedName>
        <fullName evidence="2">Uncharacterized protein</fullName>
    </submittedName>
</protein>
<dbReference type="OrthoDB" id="191139at2759"/>
<comment type="similarity">
    <text evidence="1">Belongs to the short-chain dehydrogenases/reductases (SDR) family.</text>
</comment>
<evidence type="ECO:0000313" key="2">
    <source>
        <dbReference type="EMBL" id="RXW22739.1"/>
    </source>
</evidence>
<dbReference type="GO" id="GO:0005737">
    <property type="term" value="C:cytoplasm"/>
    <property type="evidence" value="ECO:0007669"/>
    <property type="project" value="TreeGrafter"/>
</dbReference>
<dbReference type="GO" id="GO:0016491">
    <property type="term" value="F:oxidoreductase activity"/>
    <property type="evidence" value="ECO:0007669"/>
    <property type="project" value="TreeGrafter"/>
</dbReference>
<dbReference type="SUPFAM" id="SSF51735">
    <property type="entry name" value="NAD(P)-binding Rossmann-fold domains"/>
    <property type="match status" value="1"/>
</dbReference>
<dbReference type="Gene3D" id="3.40.50.720">
    <property type="entry name" value="NAD(P)-binding Rossmann-like Domain"/>
    <property type="match status" value="2"/>
</dbReference>
<evidence type="ECO:0000313" key="3">
    <source>
        <dbReference type="Proteomes" id="UP000290288"/>
    </source>
</evidence>